<accession>A0ABZ0RQ62</accession>
<keyword evidence="2" id="KW-1185">Reference proteome</keyword>
<protein>
    <submittedName>
        <fullName evidence="1">NRDE family protein</fullName>
    </submittedName>
</protein>
<dbReference type="EMBL" id="CP137624">
    <property type="protein sequence ID" value="WPK10348.1"/>
    <property type="molecule type" value="Genomic_DNA"/>
</dbReference>
<dbReference type="PANTHER" id="PTHR17985">
    <property type="entry name" value="SER/THR-RICH PROTEIN T10 IN DGCR REGION"/>
    <property type="match status" value="1"/>
</dbReference>
<evidence type="ECO:0000313" key="2">
    <source>
        <dbReference type="Proteomes" id="UP001322664"/>
    </source>
</evidence>
<evidence type="ECO:0000313" key="1">
    <source>
        <dbReference type="EMBL" id="WPK10348.1"/>
    </source>
</evidence>
<name>A0ABZ0RQ62_9BACI</name>
<gene>
    <name evidence="1" type="ORF">R6U77_10425</name>
</gene>
<dbReference type="Pfam" id="PF05742">
    <property type="entry name" value="TANGO2"/>
    <property type="match status" value="1"/>
</dbReference>
<dbReference type="RefSeq" id="WP_319835618.1">
    <property type="nucleotide sequence ID" value="NZ_CP137624.1"/>
</dbReference>
<dbReference type="PANTHER" id="PTHR17985:SF8">
    <property type="entry name" value="TRANSPORT AND GOLGI ORGANIZATION PROTEIN 2 HOMOLOG"/>
    <property type="match status" value="1"/>
</dbReference>
<dbReference type="Proteomes" id="UP001322664">
    <property type="component" value="Chromosome"/>
</dbReference>
<dbReference type="InterPro" id="IPR008551">
    <property type="entry name" value="TANGO2"/>
</dbReference>
<sequence length="252" mass="28799">MCIIAFAYKMHPQHDLIVIANRDEFYKRPTKELHQWDDALHIWAGRDLEKMGTWLAVSDNGRFAAVTNYRDPRLPLVGEKSRGQVPVNFINSQLSAHQFAQQLQQERQLYGAFNAILYDGEHLVHYNTVLNELMIVPQGIHCVSNATLNTAWPKVERLKANMCETIQTTTEEEALFALLKDTIRAEDQHLPATGVSFEMEQKLSPIFIHFDGYGTRASTVVKSTSNGWDIAERSFTDGQYSNDVRFLIEKGR</sequence>
<proteinExistence type="predicted"/>
<reference evidence="1 2" key="1">
    <citation type="submission" date="2023-09" db="EMBL/GenBank/DDBJ databases">
        <authorList>
            <person name="Page C.A."/>
            <person name="Perez-Diaz I.M."/>
        </authorList>
    </citation>
    <scope>NUCLEOTIDE SEQUENCE [LARGE SCALE GENOMIC DNA]</scope>
    <source>
        <strain evidence="1 2">Ll15</strain>
    </source>
</reference>
<organism evidence="1 2">
    <name type="scientific">Lysinibacillus louembei</name>
    <dbReference type="NCBI Taxonomy" id="1470088"/>
    <lineage>
        <taxon>Bacteria</taxon>
        <taxon>Bacillati</taxon>
        <taxon>Bacillota</taxon>
        <taxon>Bacilli</taxon>
        <taxon>Bacillales</taxon>
        <taxon>Bacillaceae</taxon>
        <taxon>Lysinibacillus</taxon>
    </lineage>
</organism>